<dbReference type="InterPro" id="IPR044861">
    <property type="entry name" value="IPNS-like_FE2OG_OXY"/>
</dbReference>
<dbReference type="Gene3D" id="2.60.120.330">
    <property type="entry name" value="B-lactam Antibiotic, Isopenicillin N Synthase, Chain"/>
    <property type="match status" value="2"/>
</dbReference>
<dbReference type="Pfam" id="PF03171">
    <property type="entry name" value="2OG-FeII_Oxy"/>
    <property type="match status" value="2"/>
</dbReference>
<evidence type="ECO:0000259" key="1">
    <source>
        <dbReference type="Pfam" id="PF03171"/>
    </source>
</evidence>
<feature type="domain" description="Isopenicillin N synthase-like Fe(2+) 2OG dioxygenase" evidence="1">
    <location>
        <begin position="122"/>
        <end position="187"/>
    </location>
</feature>
<gene>
    <name evidence="2" type="ORF">OSB04_027468</name>
</gene>
<evidence type="ECO:0000313" key="2">
    <source>
        <dbReference type="EMBL" id="KAJ9540962.1"/>
    </source>
</evidence>
<protein>
    <recommendedName>
        <fullName evidence="1">Isopenicillin N synthase-like Fe(2+) 2OG dioxygenase domain-containing protein</fullName>
    </recommendedName>
</protein>
<evidence type="ECO:0000313" key="3">
    <source>
        <dbReference type="Proteomes" id="UP001172457"/>
    </source>
</evidence>
<organism evidence="2 3">
    <name type="scientific">Centaurea solstitialis</name>
    <name type="common">yellow star-thistle</name>
    <dbReference type="NCBI Taxonomy" id="347529"/>
    <lineage>
        <taxon>Eukaryota</taxon>
        <taxon>Viridiplantae</taxon>
        <taxon>Streptophyta</taxon>
        <taxon>Embryophyta</taxon>
        <taxon>Tracheophyta</taxon>
        <taxon>Spermatophyta</taxon>
        <taxon>Magnoliopsida</taxon>
        <taxon>eudicotyledons</taxon>
        <taxon>Gunneridae</taxon>
        <taxon>Pentapetalae</taxon>
        <taxon>asterids</taxon>
        <taxon>campanulids</taxon>
        <taxon>Asterales</taxon>
        <taxon>Asteraceae</taxon>
        <taxon>Carduoideae</taxon>
        <taxon>Cardueae</taxon>
        <taxon>Centaureinae</taxon>
        <taxon>Centaurea</taxon>
    </lineage>
</organism>
<dbReference type="InterPro" id="IPR027443">
    <property type="entry name" value="IPNS-like_sf"/>
</dbReference>
<accession>A0AA38VZR4</accession>
<name>A0AA38VZR4_9ASTR</name>
<dbReference type="SUPFAM" id="SSF51197">
    <property type="entry name" value="Clavaminate synthase-like"/>
    <property type="match status" value="2"/>
</dbReference>
<comment type="caution">
    <text evidence="2">The sequence shown here is derived from an EMBL/GenBank/DDBJ whole genome shotgun (WGS) entry which is preliminary data.</text>
</comment>
<keyword evidence="3" id="KW-1185">Reference proteome</keyword>
<dbReference type="InterPro" id="IPR050231">
    <property type="entry name" value="Iron_ascorbate_oxido_reductase"/>
</dbReference>
<dbReference type="Proteomes" id="UP001172457">
    <property type="component" value="Chromosome 7"/>
</dbReference>
<dbReference type="PANTHER" id="PTHR47990">
    <property type="entry name" value="2-OXOGLUTARATE (2OG) AND FE(II)-DEPENDENT OXYGENASE SUPERFAMILY PROTEIN-RELATED"/>
    <property type="match status" value="1"/>
</dbReference>
<reference evidence="2" key="1">
    <citation type="submission" date="2023-03" db="EMBL/GenBank/DDBJ databases">
        <title>Chromosome-scale reference genome and RAD-based genetic map of yellow starthistle (Centaurea solstitialis) reveal putative structural variation and QTLs associated with invader traits.</title>
        <authorList>
            <person name="Reatini B."/>
            <person name="Cang F.A."/>
            <person name="Jiang Q."/>
            <person name="Mckibben M.T.W."/>
            <person name="Barker M.S."/>
            <person name="Rieseberg L.H."/>
            <person name="Dlugosch K.M."/>
        </authorList>
    </citation>
    <scope>NUCLEOTIDE SEQUENCE</scope>
    <source>
        <strain evidence="2">CAN-66</strain>
        <tissue evidence="2">Leaf</tissue>
    </source>
</reference>
<feature type="domain" description="Isopenicillin N synthase-like Fe(2+) 2OG dioxygenase" evidence="1">
    <location>
        <begin position="1"/>
        <end position="69"/>
    </location>
</feature>
<proteinExistence type="predicted"/>
<dbReference type="EMBL" id="JARYMX010000007">
    <property type="protein sequence ID" value="KAJ9540962.1"/>
    <property type="molecule type" value="Genomic_DNA"/>
</dbReference>
<sequence>MTILHDDDNVDGLEVMDKSDHFILVDPWPGTLVKLGDIARVRSNGRFCNVKHRVQCMEATIRISIASFLLGPRGVIKQLPELFGQIQDDENVGGLEVTSGHIIPVDPWPDNLVVNVGNKATFRINKYHFTPGSVCLGGAQLYIDTRFLTVLQDDESVGGLQVIDKSDDTIPVDPWPGTLVVNLGDMATAGEALKLLERSRFETDASSPSSRDLSKSLRASPTCICGHPQPAGLFKGGSHVGTGIVSIHKFW</sequence>
<dbReference type="AlphaFoldDB" id="A0AA38VZR4"/>